<dbReference type="InParanoid" id="F2U0U1"/>
<dbReference type="Pfam" id="PF05208">
    <property type="entry name" value="ALG3"/>
    <property type="match status" value="1"/>
</dbReference>
<feature type="transmembrane region" description="Helical" evidence="11">
    <location>
        <begin position="127"/>
        <end position="146"/>
    </location>
</feature>
<organism evidence="13">
    <name type="scientific">Salpingoeca rosetta (strain ATCC 50818 / BSB-021)</name>
    <dbReference type="NCBI Taxonomy" id="946362"/>
    <lineage>
        <taxon>Eukaryota</taxon>
        <taxon>Choanoflagellata</taxon>
        <taxon>Craspedida</taxon>
        <taxon>Salpingoecidae</taxon>
        <taxon>Salpingoeca</taxon>
    </lineage>
</organism>
<dbReference type="GO" id="GO:0005789">
    <property type="term" value="C:endoplasmic reticulum membrane"/>
    <property type="evidence" value="ECO:0007669"/>
    <property type="project" value="UniProtKB-SubCell"/>
</dbReference>
<comment type="pathway">
    <text evidence="2">Protein modification; protein glycosylation.</text>
</comment>
<keyword evidence="8 11" id="KW-1133">Transmembrane helix</keyword>
<dbReference type="eggNOG" id="KOG2762">
    <property type="taxonomic scope" value="Eukaryota"/>
</dbReference>
<feature type="transmembrane region" description="Helical" evidence="11">
    <location>
        <begin position="20"/>
        <end position="42"/>
    </location>
</feature>
<gene>
    <name evidence="12" type="ORF">PTSG_01106</name>
</gene>
<dbReference type="GeneID" id="16077671"/>
<name>F2U0U1_SALR5</name>
<keyword evidence="5 12" id="KW-0808">Transferase</keyword>
<keyword evidence="6 11" id="KW-0812">Transmembrane</keyword>
<keyword evidence="7" id="KW-0256">Endoplasmic reticulum</keyword>
<dbReference type="FunCoup" id="F2U0U1">
    <property type="interactions" value="980"/>
</dbReference>
<comment type="catalytic activity">
    <reaction evidence="10">
        <text>an alpha-D-Man-(1-&gt;2)-alpha-D-Man-(1-&gt;2)-alpha-D-Man-(1-&gt;3)-[alpha-D-Man-(1-&gt;6)]-beta-D-Man-(1-&gt;4)-beta-D-GlcNAc-(1-&gt;4)-alpha-D-GlcNAc-diphospho-di-trans,poly-cis-dolichol + a di-trans,poly-cis-dolichyl beta-D-mannosyl phosphate = an alpha-D-Man-(1-&gt;2)-alpha-D-Man-(1-&gt;2)-alpha-D-Man-(1-&gt;3)-[alpha-D-Man-(1-&gt;3)-alpha-D-Man-(1-&gt;6)]-beta-D-Man-(1-&gt;4)-beta-D-GlcNAc-(1-&gt;4)-alpha-D-GlcNAc-diphospho-di-trans,poly-cis-dolichol + a di-trans,poly-cis-dolichyl phosphate + H(+)</text>
        <dbReference type="Rhea" id="RHEA:29527"/>
        <dbReference type="Rhea" id="RHEA-COMP:19498"/>
        <dbReference type="Rhea" id="RHEA-COMP:19501"/>
        <dbReference type="Rhea" id="RHEA-COMP:19516"/>
        <dbReference type="Rhea" id="RHEA-COMP:19517"/>
        <dbReference type="ChEBI" id="CHEBI:15378"/>
        <dbReference type="ChEBI" id="CHEBI:57683"/>
        <dbReference type="ChEBI" id="CHEBI:58211"/>
        <dbReference type="ChEBI" id="CHEBI:132515"/>
        <dbReference type="ChEBI" id="CHEBI:132516"/>
        <dbReference type="EC" id="2.4.1.258"/>
    </reaction>
    <physiologicalReaction direction="left-to-right" evidence="10">
        <dbReference type="Rhea" id="RHEA:29528"/>
    </physiologicalReaction>
</comment>
<evidence type="ECO:0000256" key="10">
    <source>
        <dbReference type="ARBA" id="ARBA00049506"/>
    </source>
</evidence>
<proteinExistence type="predicted"/>
<dbReference type="EMBL" id="GL832958">
    <property type="protein sequence ID" value="EGD80515.1"/>
    <property type="molecule type" value="Genomic_DNA"/>
</dbReference>
<dbReference type="OMA" id="PERYGIH"/>
<comment type="subcellular location">
    <subcellularLocation>
        <location evidence="1">Endoplasmic reticulum membrane</location>
        <topology evidence="1">Multi-pass membrane protein</topology>
    </subcellularLocation>
</comment>
<evidence type="ECO:0000256" key="2">
    <source>
        <dbReference type="ARBA" id="ARBA00004922"/>
    </source>
</evidence>
<keyword evidence="4 12" id="KW-0328">Glycosyltransferase</keyword>
<evidence type="ECO:0000256" key="6">
    <source>
        <dbReference type="ARBA" id="ARBA00022692"/>
    </source>
</evidence>
<evidence type="ECO:0000256" key="11">
    <source>
        <dbReference type="SAM" id="Phobius"/>
    </source>
</evidence>
<sequence length="403" mass="45443">MLSGVVGFARETLTDWRVSWRMATLVFAAEIALLWAIIHFVSYTEIDWKAYMDEVEGFLNGTHDYTQLKGDTGPLVYPAGFVYIFAGLYHVTGQGADILLAQYIFAGVYLAFLALVMYLYIATKQPPYLLAVIALTAFRVHSIFVLRLFNDPVAMLFFYAACALFVKYKWTAGCVLFSLAVSIKMNVLLFAPGLLLLLLLHCGFAGAFWRIALCGLIQCVALAVPFLLENPIGYIVRSFNLGRQFMYVWTVNWRFLPEETFLDRRFHAGLLLLHIALLSALAYKWSRSVVLSARHILAHEVVAVVVACILLTLFASNLVGMAVARSLHYQFYIWYYHSIAWLLWNSKLPFLLRSCAVLVGIEFAWNTYPSTDISSAVLHVCHFIMIIAVFTATTPTPHKIKSA</sequence>
<dbReference type="EC" id="2.4.1.258" evidence="3"/>
<evidence type="ECO:0000313" key="13">
    <source>
        <dbReference type="Proteomes" id="UP000007799"/>
    </source>
</evidence>
<evidence type="ECO:0000256" key="7">
    <source>
        <dbReference type="ARBA" id="ARBA00022824"/>
    </source>
</evidence>
<dbReference type="PANTHER" id="PTHR12646">
    <property type="entry name" value="NOT56 - RELATED"/>
    <property type="match status" value="1"/>
</dbReference>
<protein>
    <recommendedName>
        <fullName evidence="3">dolichyl-P-Man:Man5GlcNAc2-PP-dolichol alpha-1,3-mannosyltransferase</fullName>
        <ecNumber evidence="3">2.4.1.258</ecNumber>
    </recommendedName>
</protein>
<keyword evidence="13" id="KW-1185">Reference proteome</keyword>
<dbReference type="PANTHER" id="PTHR12646:SF0">
    <property type="entry name" value="DOL-P-MAN:MAN(5)GLCNAC(2)-PP-DOL ALPHA-1,3-MANNOSYLTRANSFERASE"/>
    <property type="match status" value="1"/>
</dbReference>
<evidence type="ECO:0000256" key="1">
    <source>
        <dbReference type="ARBA" id="ARBA00004477"/>
    </source>
</evidence>
<feature type="transmembrane region" description="Helical" evidence="11">
    <location>
        <begin position="153"/>
        <end position="170"/>
    </location>
</feature>
<evidence type="ECO:0000256" key="3">
    <source>
        <dbReference type="ARBA" id="ARBA00011964"/>
    </source>
</evidence>
<dbReference type="KEGG" id="sre:PTSG_01106"/>
<dbReference type="OrthoDB" id="20028at2759"/>
<feature type="transmembrane region" description="Helical" evidence="11">
    <location>
        <begin position="207"/>
        <end position="228"/>
    </location>
</feature>
<dbReference type="InterPro" id="IPR007873">
    <property type="entry name" value="Glycosyltransferase_ALG3"/>
</dbReference>
<feature type="transmembrane region" description="Helical" evidence="11">
    <location>
        <begin position="374"/>
        <end position="393"/>
    </location>
</feature>
<reference evidence="12" key="1">
    <citation type="submission" date="2009-08" db="EMBL/GenBank/DDBJ databases">
        <title>Annotation of Salpingoeca rosetta.</title>
        <authorList>
            <consortium name="The Broad Institute Genome Sequencing Platform"/>
            <person name="Russ C."/>
            <person name="Cuomo C."/>
            <person name="Burger G."/>
            <person name="Gray M.W."/>
            <person name="Holland P.W.H."/>
            <person name="King N."/>
            <person name="Lang F.B.F."/>
            <person name="Roger A.J."/>
            <person name="Ruiz-Trillo I."/>
            <person name="Young S.K."/>
            <person name="Zeng Q."/>
            <person name="Gargeya S."/>
            <person name="Alvarado L."/>
            <person name="Berlin A."/>
            <person name="Chapman S.B."/>
            <person name="Chen Z."/>
            <person name="Freedman E."/>
            <person name="Gellesch M."/>
            <person name="Goldberg J."/>
            <person name="Griggs A."/>
            <person name="Gujja S."/>
            <person name="Heilman E."/>
            <person name="Heiman D."/>
            <person name="Howarth C."/>
            <person name="Mehta T."/>
            <person name="Neiman D."/>
            <person name="Pearson M."/>
            <person name="Roberts A."/>
            <person name="Saif S."/>
            <person name="Shea T."/>
            <person name="Shenoy N."/>
            <person name="Sisk P."/>
            <person name="Stolte C."/>
            <person name="Sykes S."/>
            <person name="White J."/>
            <person name="Yandava C."/>
            <person name="Haas B."/>
            <person name="Nusbaum C."/>
            <person name="Birren B."/>
        </authorList>
    </citation>
    <scope>NUCLEOTIDE SEQUENCE [LARGE SCALE GENOMIC DNA]</scope>
    <source>
        <strain evidence="12">ATCC 50818</strain>
    </source>
</reference>
<evidence type="ECO:0000256" key="9">
    <source>
        <dbReference type="ARBA" id="ARBA00023136"/>
    </source>
</evidence>
<evidence type="ECO:0000256" key="5">
    <source>
        <dbReference type="ARBA" id="ARBA00022679"/>
    </source>
</evidence>
<dbReference type="STRING" id="946362.F2U0U1"/>
<dbReference type="GO" id="GO:0052925">
    <property type="term" value="F:dol-P-Man:Man(5)GlcNAc(2)-PP-Dol alpha-1,3-mannosyltransferase activity"/>
    <property type="evidence" value="ECO:0007669"/>
    <property type="project" value="UniProtKB-EC"/>
</dbReference>
<dbReference type="RefSeq" id="XP_004997076.1">
    <property type="nucleotide sequence ID" value="XM_004997019.1"/>
</dbReference>
<feature type="transmembrane region" description="Helical" evidence="11">
    <location>
        <begin position="297"/>
        <end position="315"/>
    </location>
</feature>
<evidence type="ECO:0000313" key="12">
    <source>
        <dbReference type="EMBL" id="EGD80515.1"/>
    </source>
</evidence>
<keyword evidence="9 11" id="KW-0472">Membrane</keyword>
<dbReference type="Proteomes" id="UP000007799">
    <property type="component" value="Unassembled WGS sequence"/>
</dbReference>
<feature type="transmembrane region" description="Helical" evidence="11">
    <location>
        <begin position="176"/>
        <end position="200"/>
    </location>
</feature>
<feature type="transmembrane region" description="Helical" evidence="11">
    <location>
        <begin position="103"/>
        <end position="121"/>
    </location>
</feature>
<evidence type="ECO:0000256" key="8">
    <source>
        <dbReference type="ARBA" id="ARBA00022989"/>
    </source>
</evidence>
<accession>F2U0U1</accession>
<feature type="transmembrane region" description="Helical" evidence="11">
    <location>
        <begin position="75"/>
        <end position="91"/>
    </location>
</feature>
<evidence type="ECO:0000256" key="4">
    <source>
        <dbReference type="ARBA" id="ARBA00022676"/>
    </source>
</evidence>
<dbReference type="AlphaFoldDB" id="F2U0U1"/>